<dbReference type="InterPro" id="IPR011051">
    <property type="entry name" value="RmlC_Cupin_sf"/>
</dbReference>
<evidence type="ECO:0000259" key="2">
    <source>
        <dbReference type="Pfam" id="PF07883"/>
    </source>
</evidence>
<dbReference type="GO" id="GO:0046872">
    <property type="term" value="F:metal ion binding"/>
    <property type="evidence" value="ECO:0007669"/>
    <property type="project" value="UniProtKB-KW"/>
</dbReference>
<reference evidence="3 4" key="1">
    <citation type="submission" date="2020-02" db="EMBL/GenBank/DDBJ databases">
        <authorList>
            <person name="Chen W.-M."/>
        </authorList>
    </citation>
    <scope>NUCLEOTIDE SEQUENCE [LARGE SCALE GENOMIC DNA]</scope>
    <source>
        <strain evidence="3 4">KMS-5</strain>
    </source>
</reference>
<comment type="caution">
    <text evidence="3">The sequence shown here is derived from an EMBL/GenBank/DDBJ whole genome shotgun (WGS) entry which is preliminary data.</text>
</comment>
<dbReference type="PANTHER" id="PTHR35848">
    <property type="entry name" value="OXALATE-BINDING PROTEIN"/>
    <property type="match status" value="1"/>
</dbReference>
<dbReference type="Gene3D" id="2.60.120.10">
    <property type="entry name" value="Jelly Rolls"/>
    <property type="match status" value="1"/>
</dbReference>
<evidence type="ECO:0000256" key="1">
    <source>
        <dbReference type="ARBA" id="ARBA00022723"/>
    </source>
</evidence>
<dbReference type="EMBL" id="JAAIVJ010000001">
    <property type="protein sequence ID" value="NEY89138.1"/>
    <property type="molecule type" value="Genomic_DNA"/>
</dbReference>
<sequence length="126" mass="13854">MTAQRRDSATLPHVSWDDPAKGTLSWQSLFSRGETATDSLTCGVATIRPGEHFAAHRHAQAEVYFGLEGRGIVVIDAQPHELSPGVALFIPGNAEHGIPEAHETLRWFYTFAADSFDDITYRFSAP</sequence>
<keyword evidence="4" id="KW-1185">Reference proteome</keyword>
<dbReference type="Pfam" id="PF07883">
    <property type="entry name" value="Cupin_2"/>
    <property type="match status" value="1"/>
</dbReference>
<feature type="domain" description="Cupin type-2" evidence="2">
    <location>
        <begin position="44"/>
        <end position="107"/>
    </location>
</feature>
<evidence type="ECO:0000313" key="3">
    <source>
        <dbReference type="EMBL" id="NEY89138.1"/>
    </source>
</evidence>
<dbReference type="AlphaFoldDB" id="A0A6M0QNT7"/>
<dbReference type="InterPro" id="IPR013096">
    <property type="entry name" value="Cupin_2"/>
</dbReference>
<evidence type="ECO:0000313" key="4">
    <source>
        <dbReference type="Proteomes" id="UP000477782"/>
    </source>
</evidence>
<proteinExistence type="predicted"/>
<name>A0A6M0QNT7_9RHOB</name>
<dbReference type="InterPro" id="IPR051610">
    <property type="entry name" value="GPI/OXD"/>
</dbReference>
<dbReference type="SUPFAM" id="SSF51182">
    <property type="entry name" value="RmlC-like cupins"/>
    <property type="match status" value="1"/>
</dbReference>
<protein>
    <submittedName>
        <fullName evidence="3">Cupin domain-containing protein</fullName>
    </submittedName>
</protein>
<gene>
    <name evidence="3" type="ORF">G4Z14_02425</name>
</gene>
<dbReference type="Proteomes" id="UP000477782">
    <property type="component" value="Unassembled WGS sequence"/>
</dbReference>
<dbReference type="InterPro" id="IPR014710">
    <property type="entry name" value="RmlC-like_jellyroll"/>
</dbReference>
<organism evidence="3 4">
    <name type="scientific">Tabrizicola oligotrophica</name>
    <dbReference type="NCBI Taxonomy" id="2710650"/>
    <lineage>
        <taxon>Bacteria</taxon>
        <taxon>Pseudomonadati</taxon>
        <taxon>Pseudomonadota</taxon>
        <taxon>Alphaproteobacteria</taxon>
        <taxon>Rhodobacterales</taxon>
        <taxon>Paracoccaceae</taxon>
        <taxon>Tabrizicola</taxon>
    </lineage>
</organism>
<keyword evidence="1" id="KW-0479">Metal-binding</keyword>
<accession>A0A6M0QNT7</accession>
<dbReference type="PANTHER" id="PTHR35848:SF6">
    <property type="entry name" value="CUPIN TYPE-2 DOMAIN-CONTAINING PROTEIN"/>
    <property type="match status" value="1"/>
</dbReference>